<dbReference type="GO" id="GO:0008171">
    <property type="term" value="F:O-methyltransferase activity"/>
    <property type="evidence" value="ECO:0007669"/>
    <property type="project" value="InterPro"/>
</dbReference>
<proteinExistence type="predicted"/>
<dbReference type="InterPro" id="IPR016461">
    <property type="entry name" value="COMT-like"/>
</dbReference>
<dbReference type="InterPro" id="IPR001077">
    <property type="entry name" value="COMT_C"/>
</dbReference>
<evidence type="ECO:0000259" key="4">
    <source>
        <dbReference type="Pfam" id="PF00891"/>
    </source>
</evidence>
<dbReference type="HOGENOM" id="CLU_005533_0_3_1"/>
<dbReference type="InterPro" id="IPR012967">
    <property type="entry name" value="COMT_dimerisation"/>
</dbReference>
<keyword evidence="7" id="KW-1185">Reference proteome</keyword>
<dbReference type="Pfam" id="PF00891">
    <property type="entry name" value="Methyltransf_2"/>
    <property type="match status" value="1"/>
</dbReference>
<evidence type="ECO:0000259" key="5">
    <source>
        <dbReference type="Pfam" id="PF08100"/>
    </source>
</evidence>
<dbReference type="Pfam" id="PF08100">
    <property type="entry name" value="Dimerisation"/>
    <property type="match status" value="1"/>
</dbReference>
<reference evidence="6 7" key="1">
    <citation type="journal article" date="2012" name="BMC Genomics">
        <title>Comparative genomics of the white-rot fungi, Phanerochaete carnosa and P. chrysosporium, to elucidate the genetic basis of the distinct wood types they colonize.</title>
        <authorList>
            <person name="Suzuki H."/>
            <person name="MacDonald J."/>
            <person name="Syed K."/>
            <person name="Salamov A."/>
            <person name="Hori C."/>
            <person name="Aerts A."/>
            <person name="Henrissat B."/>
            <person name="Wiebenga A."/>
            <person name="vanKuyk P.A."/>
            <person name="Barry K."/>
            <person name="Lindquist E."/>
            <person name="LaButti K."/>
            <person name="Lapidus A."/>
            <person name="Lucas S."/>
            <person name="Coutinho P."/>
            <person name="Gong Y."/>
            <person name="Samejima M."/>
            <person name="Mahadevan R."/>
            <person name="Abou-Zaid M."/>
            <person name="de Vries R.P."/>
            <person name="Igarashi K."/>
            <person name="Yadav J.S."/>
            <person name="Grigoriev I.V."/>
            <person name="Master E.R."/>
        </authorList>
    </citation>
    <scope>NUCLEOTIDE SEQUENCE [LARGE SCALE GENOMIC DNA]</scope>
    <source>
        <strain evidence="6 7">HHB-10118-sp</strain>
    </source>
</reference>
<keyword evidence="3" id="KW-0949">S-adenosyl-L-methionine</keyword>
<sequence length="475" mass="51940">MASNTGIGGLRALMDILHSTVDKLDETMASRGQTFPSLDDSYSVESEAPRNSPDVLALCNILVSAASQLIAAACPTTTSTFLTSLQYQTSACLRAVVRAHAAEVIREAGPKGLHISQIAKPTNMDPNKLARILRLLATNHIFKEVAPDVFAHNRTSSILDTGKPVSEILEDPVAKHDGTSGMPALVEQLSDYSIKAAAYMPETLLDPSSAATGKTAFNRAYKTELTVFEWLKQPENAHIHRRFNMAMAGLAKLGVPWEVFEGFDWQTLPEKSLVVDVGGGVGSQTLTLAKKCPHLNFVIQDTEATQPNAEKYWAERFPEAISSGRVQYHVHNFYEPQPIRSPAVYYLKNVLHDWSDSRCTTILRHLRDSAGPDTKLVIHENVMEYACEGSSLTVPGVSVSSATKAYPPPLLPNAGQASMFTYYIDIVMMNTHGGVERTLPHFCELLANCGWKAISLYKGPPGERGKIIAVPQQHD</sequence>
<gene>
    <name evidence="6" type="ORF">PHACADRAFT_199332</name>
</gene>
<dbReference type="InParanoid" id="K5VZ14"/>
<dbReference type="PROSITE" id="PS51683">
    <property type="entry name" value="SAM_OMT_II"/>
    <property type="match status" value="1"/>
</dbReference>
<dbReference type="PANTHER" id="PTHR43712:SF2">
    <property type="entry name" value="O-METHYLTRANSFERASE CICE"/>
    <property type="match status" value="1"/>
</dbReference>
<dbReference type="AlphaFoldDB" id="K5VZ14"/>
<dbReference type="GeneID" id="18911404"/>
<evidence type="ECO:0000313" key="6">
    <source>
        <dbReference type="EMBL" id="EKM51829.1"/>
    </source>
</evidence>
<dbReference type="GO" id="GO:0032259">
    <property type="term" value="P:methylation"/>
    <property type="evidence" value="ECO:0007669"/>
    <property type="project" value="UniProtKB-KW"/>
</dbReference>
<evidence type="ECO:0000256" key="3">
    <source>
        <dbReference type="ARBA" id="ARBA00022691"/>
    </source>
</evidence>
<dbReference type="Gene3D" id="3.40.50.150">
    <property type="entry name" value="Vaccinia Virus protein VP39"/>
    <property type="match status" value="1"/>
</dbReference>
<organism evidence="6 7">
    <name type="scientific">Phanerochaete carnosa (strain HHB-10118-sp)</name>
    <name type="common">White-rot fungus</name>
    <name type="synonym">Peniophora carnosa</name>
    <dbReference type="NCBI Taxonomy" id="650164"/>
    <lineage>
        <taxon>Eukaryota</taxon>
        <taxon>Fungi</taxon>
        <taxon>Dikarya</taxon>
        <taxon>Basidiomycota</taxon>
        <taxon>Agaricomycotina</taxon>
        <taxon>Agaricomycetes</taxon>
        <taxon>Polyporales</taxon>
        <taxon>Phanerochaetaceae</taxon>
        <taxon>Phanerochaete</taxon>
    </lineage>
</organism>
<dbReference type="PANTHER" id="PTHR43712">
    <property type="entry name" value="PUTATIVE (AFU_ORTHOLOGUE AFUA_4G14580)-RELATED"/>
    <property type="match status" value="1"/>
</dbReference>
<name>K5VZ14_PHACS</name>
<feature type="domain" description="O-methyltransferase C-terminal" evidence="4">
    <location>
        <begin position="213"/>
        <end position="390"/>
    </location>
</feature>
<accession>K5VZ14</accession>
<dbReference type="InterPro" id="IPR036390">
    <property type="entry name" value="WH_DNA-bd_sf"/>
</dbReference>
<dbReference type="Proteomes" id="UP000008370">
    <property type="component" value="Unassembled WGS sequence"/>
</dbReference>
<dbReference type="SUPFAM" id="SSF46785">
    <property type="entry name" value="Winged helix' DNA-binding domain"/>
    <property type="match status" value="1"/>
</dbReference>
<evidence type="ECO:0000256" key="1">
    <source>
        <dbReference type="ARBA" id="ARBA00022603"/>
    </source>
</evidence>
<protein>
    <submittedName>
        <fullName evidence="6">Uncharacterized protein</fullName>
    </submittedName>
</protein>
<keyword evidence="2" id="KW-0808">Transferase</keyword>
<dbReference type="InterPro" id="IPR036388">
    <property type="entry name" value="WH-like_DNA-bd_sf"/>
</dbReference>
<keyword evidence="1" id="KW-0489">Methyltransferase</keyword>
<feature type="domain" description="O-methyltransferase dimerisation" evidence="5">
    <location>
        <begin position="87"/>
        <end position="159"/>
    </location>
</feature>
<evidence type="ECO:0000313" key="7">
    <source>
        <dbReference type="Proteomes" id="UP000008370"/>
    </source>
</evidence>
<evidence type="ECO:0000256" key="2">
    <source>
        <dbReference type="ARBA" id="ARBA00022679"/>
    </source>
</evidence>
<dbReference type="KEGG" id="pco:PHACADRAFT_199332"/>
<dbReference type="RefSeq" id="XP_007399624.1">
    <property type="nucleotide sequence ID" value="XM_007399562.1"/>
</dbReference>
<dbReference type="OrthoDB" id="2410195at2759"/>
<dbReference type="Gene3D" id="1.10.10.10">
    <property type="entry name" value="Winged helix-like DNA-binding domain superfamily/Winged helix DNA-binding domain"/>
    <property type="match status" value="1"/>
</dbReference>
<dbReference type="SUPFAM" id="SSF53335">
    <property type="entry name" value="S-adenosyl-L-methionine-dependent methyltransferases"/>
    <property type="match status" value="1"/>
</dbReference>
<dbReference type="InterPro" id="IPR029063">
    <property type="entry name" value="SAM-dependent_MTases_sf"/>
</dbReference>
<dbReference type="EMBL" id="JH930476">
    <property type="protein sequence ID" value="EKM51829.1"/>
    <property type="molecule type" value="Genomic_DNA"/>
</dbReference>